<proteinExistence type="predicted"/>
<dbReference type="AlphaFoldDB" id="A0A9P8PBR7"/>
<sequence length="505" mass="53967">MFTSTRIVIITTFADSEVSPTLISSNSVSIGGVISTIDRRMSNPSNFDAGSQVLMILPAKTASSFFGSSSFENCKYSVWGRIPVFLYAGSWYGSDEAAPCWPRVAPSVLDRMNSTTCGAYDAGRSLSSRNWSATVWGLSLTFGGRAHHFPNFPPPGVPPLVHLGGADLCADEFCLAWHGAFGLESVPWLDGLINVVDAVVDGGVLQFCLKLVEQLASSHTRPGPRKNTHFRVARAGHDVAVGKHNHLPDSDTRQRDCLDKVPCRAPHPHGSVLARTDQLARRKHRQRVHKVLVSTQSLQQLALVAPYFDGGVVRARNNGFVVQNQHVTHHVGVGGPLARLLVAVPGSDGPICPTRDKLVLRDDLNTPDGAFVALEVVHHGAVLVPDLGCAVPGPGNDEAVFRGQGAHVCVVAHQNIRRVDPIETGVDERQVHESIVPAADNVLLGPGLISGQTVDKLGGLEVDRGVCPRSRVNSSPNTHGGVSGPRNNGVLVGRTQCTNVVLMAR</sequence>
<dbReference type="RefSeq" id="XP_046062826.1">
    <property type="nucleotide sequence ID" value="XM_046203006.1"/>
</dbReference>
<dbReference type="GeneID" id="70234133"/>
<protein>
    <submittedName>
        <fullName evidence="1">Uncharacterized protein</fullName>
    </submittedName>
</protein>
<accession>A0A9P8PBR7</accession>
<reference evidence="1" key="2">
    <citation type="submission" date="2021-01" db="EMBL/GenBank/DDBJ databases">
        <authorList>
            <person name="Schikora-Tamarit M.A."/>
        </authorList>
    </citation>
    <scope>NUCLEOTIDE SEQUENCE</scope>
    <source>
        <strain evidence="1">CBS6075</strain>
    </source>
</reference>
<evidence type="ECO:0000313" key="1">
    <source>
        <dbReference type="EMBL" id="KAH3668412.1"/>
    </source>
</evidence>
<gene>
    <name evidence="1" type="ORF">OGAPHI_002166</name>
</gene>
<organism evidence="1 2">
    <name type="scientific">Ogataea philodendri</name>
    <dbReference type="NCBI Taxonomy" id="1378263"/>
    <lineage>
        <taxon>Eukaryota</taxon>
        <taxon>Fungi</taxon>
        <taxon>Dikarya</taxon>
        <taxon>Ascomycota</taxon>
        <taxon>Saccharomycotina</taxon>
        <taxon>Pichiomycetes</taxon>
        <taxon>Pichiales</taxon>
        <taxon>Pichiaceae</taxon>
        <taxon>Ogataea</taxon>
    </lineage>
</organism>
<dbReference type="Proteomes" id="UP000769157">
    <property type="component" value="Unassembled WGS sequence"/>
</dbReference>
<evidence type="ECO:0000313" key="2">
    <source>
        <dbReference type="Proteomes" id="UP000769157"/>
    </source>
</evidence>
<keyword evidence="2" id="KW-1185">Reference proteome</keyword>
<comment type="caution">
    <text evidence="1">The sequence shown here is derived from an EMBL/GenBank/DDBJ whole genome shotgun (WGS) entry which is preliminary data.</text>
</comment>
<dbReference type="EMBL" id="JAEUBE010000158">
    <property type="protein sequence ID" value="KAH3668412.1"/>
    <property type="molecule type" value="Genomic_DNA"/>
</dbReference>
<name>A0A9P8PBR7_9ASCO</name>
<reference evidence="1" key="1">
    <citation type="journal article" date="2021" name="Open Biol.">
        <title>Shared evolutionary footprints suggest mitochondrial oxidative damage underlies multiple complex I losses in fungi.</title>
        <authorList>
            <person name="Schikora-Tamarit M.A."/>
            <person name="Marcet-Houben M."/>
            <person name="Nosek J."/>
            <person name="Gabaldon T."/>
        </authorList>
    </citation>
    <scope>NUCLEOTIDE SEQUENCE</scope>
    <source>
        <strain evidence="1">CBS6075</strain>
    </source>
</reference>